<protein>
    <recommendedName>
        <fullName evidence="1">DUF8042 domain-containing protein</fullName>
    </recommendedName>
</protein>
<sequence length="131" mass="15328">MKNIKELSTEIFESAMEYLPRLLDGLYRASVHFKNNECLEGYAILHDANEGLMWFNEVVQGLPVLLPQEEDTNNITTNWQRYINALNSMLPLIEKRDASALSKTLEDEIIPFIKIFYEKISNLKQRTEYLQ</sequence>
<comment type="caution">
    <text evidence="2">The sequence shown here is derived from an EMBL/GenBank/DDBJ whole genome shotgun (WGS) entry which is preliminary data.</text>
</comment>
<dbReference type="Pfam" id="PF26154">
    <property type="entry name" value="DUF8042"/>
    <property type="match status" value="1"/>
</dbReference>
<dbReference type="RefSeq" id="WP_277444596.1">
    <property type="nucleotide sequence ID" value="NZ_JAKOAV010000024.1"/>
</dbReference>
<evidence type="ECO:0000313" key="2">
    <source>
        <dbReference type="EMBL" id="MDF9409152.1"/>
    </source>
</evidence>
<dbReference type="AlphaFoldDB" id="A0A9X4H6B9"/>
<proteinExistence type="predicted"/>
<dbReference type="InterPro" id="IPR058355">
    <property type="entry name" value="DUF8042"/>
</dbReference>
<reference evidence="2" key="1">
    <citation type="submission" date="2022-02" db="EMBL/GenBank/DDBJ databases">
        <authorList>
            <person name="Leng L."/>
        </authorList>
    </citation>
    <scope>NUCLEOTIDE SEQUENCE</scope>
    <source>
        <strain evidence="2">JI</strain>
    </source>
</reference>
<gene>
    <name evidence="2" type="ORF">L7E55_12430</name>
</gene>
<keyword evidence="3" id="KW-1185">Reference proteome</keyword>
<evidence type="ECO:0000313" key="3">
    <source>
        <dbReference type="Proteomes" id="UP001154312"/>
    </source>
</evidence>
<feature type="domain" description="DUF8042" evidence="1">
    <location>
        <begin position="8"/>
        <end position="122"/>
    </location>
</feature>
<dbReference type="EMBL" id="JAKOAV010000024">
    <property type="protein sequence ID" value="MDF9409152.1"/>
    <property type="molecule type" value="Genomic_DNA"/>
</dbReference>
<dbReference type="Proteomes" id="UP001154312">
    <property type="component" value="Unassembled WGS sequence"/>
</dbReference>
<name>A0A9X4H6B9_9FIRM</name>
<accession>A0A9X4H6B9</accession>
<organism evidence="2 3">
    <name type="scientific">Pelotomaculum isophthalicicum JI</name>
    <dbReference type="NCBI Taxonomy" id="947010"/>
    <lineage>
        <taxon>Bacteria</taxon>
        <taxon>Bacillati</taxon>
        <taxon>Bacillota</taxon>
        <taxon>Clostridia</taxon>
        <taxon>Eubacteriales</taxon>
        <taxon>Desulfotomaculaceae</taxon>
        <taxon>Pelotomaculum</taxon>
    </lineage>
</organism>
<evidence type="ECO:0000259" key="1">
    <source>
        <dbReference type="Pfam" id="PF26154"/>
    </source>
</evidence>